<reference evidence="4" key="1">
    <citation type="submission" date="2016-07" db="EMBL/GenBank/DDBJ databases">
        <title>Frankia sp. NRRL B-16219 Genome sequencing.</title>
        <authorList>
            <person name="Ghodhbane-Gtari F."/>
            <person name="Swanson E."/>
            <person name="Gueddou A."/>
            <person name="Louati M."/>
            <person name="Nouioui I."/>
            <person name="Hezbri K."/>
            <person name="Abebe-Akele F."/>
            <person name="Simpson S."/>
            <person name="Morris K."/>
            <person name="Thomas K."/>
            <person name="Gtari M."/>
            <person name="Tisa L.S."/>
        </authorList>
    </citation>
    <scope>NUCLEOTIDE SEQUENCE [LARGE SCALE GENOMIC DNA]</scope>
    <source>
        <strain evidence="4">NRRL B-16219</strain>
    </source>
</reference>
<comment type="caution">
    <text evidence="3">The sequence shown here is derived from an EMBL/GenBank/DDBJ whole genome shotgun (WGS) entry which is preliminary data.</text>
</comment>
<feature type="transmembrane region" description="Helical" evidence="2">
    <location>
        <begin position="390"/>
        <end position="419"/>
    </location>
</feature>
<dbReference type="OrthoDB" id="5187529at2"/>
<feature type="transmembrane region" description="Helical" evidence="2">
    <location>
        <begin position="143"/>
        <end position="164"/>
    </location>
</feature>
<dbReference type="Proteomes" id="UP000179769">
    <property type="component" value="Unassembled WGS sequence"/>
</dbReference>
<keyword evidence="2" id="KW-1133">Transmembrane helix</keyword>
<dbReference type="AlphaFoldDB" id="A0A1S1RLT9"/>
<feature type="transmembrane region" description="Helical" evidence="2">
    <location>
        <begin position="263"/>
        <end position="282"/>
    </location>
</feature>
<feature type="transmembrane region" description="Helical" evidence="2">
    <location>
        <begin position="235"/>
        <end position="257"/>
    </location>
</feature>
<feature type="region of interest" description="Disordered" evidence="1">
    <location>
        <begin position="422"/>
        <end position="453"/>
    </location>
</feature>
<dbReference type="RefSeq" id="WP_071059202.1">
    <property type="nucleotide sequence ID" value="NZ_MAXA01000001.1"/>
</dbReference>
<feature type="transmembrane region" description="Helical" evidence="2">
    <location>
        <begin position="358"/>
        <end position="378"/>
    </location>
</feature>
<sequence length="453" mass="49057">MVTTTLTTRIPRSWVIPTSEAADRRPENARILNTLTVLLFCNIFLQRLAIPVAGAQLQLILPITIVGVIVMMSRGDIQVNVGRLRAYLLAMTACCAAGLVSFLRELDDTALTSLILLFGTYIPLCFGLAPADSRALFPKLLDRFVNLTTILAGVALFQFAIQLVGWQYTDVLSVIPADFRMRGFNTSYPVQYGSSLYKSNAFICLEPSFCSQFLGFGIVVCVLRSGSWWRYVMYVLALLSTVSGTGVLLLAAALVLLSVHKGARFATTALVGVSIVVLILSFTPAADIFAQRATETSSNNSSGSLRFVQPYTRTWEALDKDPLTVLFGSGPGFADRDAAAFYLKTSLPLNYALLPKLVLEYGVIGTVAFLAFVMAMFVRGSPSFVLSGSVIVFYSILSGGLLSPVVTALGMLLVSWFTATPEDERWSRSRESPPADPSSPPPPGRLTPAQRSA</sequence>
<protein>
    <submittedName>
        <fullName evidence="3">Uncharacterized protein</fullName>
    </submittedName>
</protein>
<feature type="transmembrane region" description="Helical" evidence="2">
    <location>
        <begin position="31"/>
        <end position="49"/>
    </location>
</feature>
<feature type="compositionally biased region" description="Pro residues" evidence="1">
    <location>
        <begin position="434"/>
        <end position="445"/>
    </location>
</feature>
<organism evidence="3 4">
    <name type="scientific">Parafrankia soli</name>
    <dbReference type="NCBI Taxonomy" id="2599596"/>
    <lineage>
        <taxon>Bacteria</taxon>
        <taxon>Bacillati</taxon>
        <taxon>Actinomycetota</taxon>
        <taxon>Actinomycetes</taxon>
        <taxon>Frankiales</taxon>
        <taxon>Frankiaceae</taxon>
        <taxon>Parafrankia</taxon>
    </lineage>
</organism>
<dbReference type="EMBL" id="MAXA01000001">
    <property type="protein sequence ID" value="OHV46779.1"/>
    <property type="molecule type" value="Genomic_DNA"/>
</dbReference>
<evidence type="ECO:0000256" key="2">
    <source>
        <dbReference type="SAM" id="Phobius"/>
    </source>
</evidence>
<keyword evidence="2" id="KW-0812">Transmembrane</keyword>
<keyword evidence="4" id="KW-1185">Reference proteome</keyword>
<evidence type="ECO:0000313" key="3">
    <source>
        <dbReference type="EMBL" id="OHV46779.1"/>
    </source>
</evidence>
<proteinExistence type="predicted"/>
<feature type="transmembrane region" description="Helical" evidence="2">
    <location>
        <begin position="55"/>
        <end position="72"/>
    </location>
</feature>
<accession>A0A1S1RLT9</accession>
<evidence type="ECO:0000313" key="4">
    <source>
        <dbReference type="Proteomes" id="UP000179769"/>
    </source>
</evidence>
<keyword evidence="2" id="KW-0472">Membrane</keyword>
<feature type="transmembrane region" description="Helical" evidence="2">
    <location>
        <begin position="109"/>
        <end position="131"/>
    </location>
</feature>
<feature type="transmembrane region" description="Helical" evidence="2">
    <location>
        <begin position="84"/>
        <end position="103"/>
    </location>
</feature>
<feature type="transmembrane region" description="Helical" evidence="2">
    <location>
        <begin position="200"/>
        <end position="223"/>
    </location>
</feature>
<feature type="compositionally biased region" description="Basic and acidic residues" evidence="1">
    <location>
        <begin position="422"/>
        <end position="433"/>
    </location>
</feature>
<name>A0A1S1RLT9_9ACTN</name>
<gene>
    <name evidence="3" type="ORF">BBK14_00405</name>
</gene>
<evidence type="ECO:0000256" key="1">
    <source>
        <dbReference type="SAM" id="MobiDB-lite"/>
    </source>
</evidence>